<dbReference type="EMBL" id="NMVQ01000004">
    <property type="protein sequence ID" value="OYO24363.1"/>
    <property type="molecule type" value="Genomic_DNA"/>
</dbReference>
<feature type="domain" description="NusB/RsmB/TIM44" evidence="8">
    <location>
        <begin position="19"/>
        <end position="141"/>
    </location>
</feature>
<evidence type="ECO:0000256" key="2">
    <source>
        <dbReference type="ARBA" id="ARBA00022814"/>
    </source>
</evidence>
<keyword evidence="4 6" id="KW-0805">Transcription regulation</keyword>
<organism evidence="9 10">
    <name type="scientific">Enemella dayhoffiae</name>
    <dbReference type="NCBI Taxonomy" id="2016507"/>
    <lineage>
        <taxon>Bacteria</taxon>
        <taxon>Bacillati</taxon>
        <taxon>Actinomycetota</taxon>
        <taxon>Actinomycetes</taxon>
        <taxon>Propionibacteriales</taxon>
        <taxon>Propionibacteriaceae</taxon>
        <taxon>Enemella</taxon>
    </lineage>
</organism>
<evidence type="ECO:0000256" key="5">
    <source>
        <dbReference type="ARBA" id="ARBA00023163"/>
    </source>
</evidence>
<dbReference type="SUPFAM" id="SSF48013">
    <property type="entry name" value="NusB-like"/>
    <property type="match status" value="1"/>
</dbReference>
<dbReference type="GO" id="GO:0005829">
    <property type="term" value="C:cytosol"/>
    <property type="evidence" value="ECO:0007669"/>
    <property type="project" value="TreeGrafter"/>
</dbReference>
<dbReference type="GO" id="GO:0003723">
    <property type="term" value="F:RNA binding"/>
    <property type="evidence" value="ECO:0007669"/>
    <property type="project" value="UniProtKB-UniRule"/>
</dbReference>
<evidence type="ECO:0000313" key="9">
    <source>
        <dbReference type="EMBL" id="OYO24363.1"/>
    </source>
</evidence>
<protein>
    <recommendedName>
        <fullName evidence="6">Transcription antitermination protein NusB</fullName>
    </recommendedName>
    <alternativeName>
        <fullName evidence="6">Antitermination factor NusB</fullName>
    </alternativeName>
</protein>
<dbReference type="HAMAP" id="MF_00073">
    <property type="entry name" value="NusB"/>
    <property type="match status" value="1"/>
</dbReference>
<evidence type="ECO:0000256" key="7">
    <source>
        <dbReference type="SAM" id="MobiDB-lite"/>
    </source>
</evidence>
<comment type="function">
    <text evidence="6">Involved in transcription antitermination. Required for transcription of ribosomal RNA (rRNA) genes. Binds specifically to the boxA antiterminator sequence of the ribosomal RNA (rrn) operons.</text>
</comment>
<feature type="region of interest" description="Disordered" evidence="7">
    <location>
        <begin position="1"/>
        <end position="20"/>
    </location>
</feature>
<dbReference type="InterPro" id="IPR006027">
    <property type="entry name" value="NusB_RsmB_TIM44"/>
</dbReference>
<evidence type="ECO:0000256" key="3">
    <source>
        <dbReference type="ARBA" id="ARBA00022884"/>
    </source>
</evidence>
<accession>A0A255HBH6</accession>
<sequence>MVGPAPSRGPVRPPSTRTKARKRALDILFEAELRGLEPLALLTERRGEDTTPPVRVFTAELVHGVVEHRAEIDQRIGAALREGWSLTRMPRIDRNLCRLATFEILHTELASNVAVAEAVALAEELSTDESASFVNGLLSRILAEAR</sequence>
<dbReference type="Gene3D" id="1.10.940.10">
    <property type="entry name" value="NusB-like"/>
    <property type="match status" value="1"/>
</dbReference>
<evidence type="ECO:0000256" key="4">
    <source>
        <dbReference type="ARBA" id="ARBA00023015"/>
    </source>
</evidence>
<dbReference type="NCBIfam" id="TIGR01951">
    <property type="entry name" value="nusB"/>
    <property type="match status" value="1"/>
</dbReference>
<dbReference type="Pfam" id="PF01029">
    <property type="entry name" value="NusB"/>
    <property type="match status" value="1"/>
</dbReference>
<dbReference type="InterPro" id="IPR035926">
    <property type="entry name" value="NusB-like_sf"/>
</dbReference>
<keyword evidence="10" id="KW-1185">Reference proteome</keyword>
<comment type="similarity">
    <text evidence="1 6">Belongs to the NusB family.</text>
</comment>
<evidence type="ECO:0000259" key="8">
    <source>
        <dbReference type="Pfam" id="PF01029"/>
    </source>
</evidence>
<dbReference type="GO" id="GO:0006353">
    <property type="term" value="P:DNA-templated transcription termination"/>
    <property type="evidence" value="ECO:0007669"/>
    <property type="project" value="UniProtKB-UniRule"/>
</dbReference>
<dbReference type="PANTHER" id="PTHR11078">
    <property type="entry name" value="N UTILIZATION SUBSTANCE PROTEIN B-RELATED"/>
    <property type="match status" value="1"/>
</dbReference>
<dbReference type="Proteomes" id="UP000216311">
    <property type="component" value="Unassembled WGS sequence"/>
</dbReference>
<keyword evidence="2 6" id="KW-0889">Transcription antitermination</keyword>
<dbReference type="InterPro" id="IPR011605">
    <property type="entry name" value="NusB_fam"/>
</dbReference>
<dbReference type="OrthoDB" id="3528057at2"/>
<reference evidence="9 10" key="1">
    <citation type="submission" date="2017-07" db="EMBL/GenBank/DDBJ databases">
        <title>Draft whole genome sequences of clinical Proprionibacteriaceae strains.</title>
        <authorList>
            <person name="Bernier A.-M."/>
            <person name="Bernard K."/>
            <person name="Domingo M.-C."/>
        </authorList>
    </citation>
    <scope>NUCLEOTIDE SEQUENCE [LARGE SCALE GENOMIC DNA]</scope>
    <source>
        <strain evidence="9 10">NML 130396</strain>
    </source>
</reference>
<comment type="caution">
    <text evidence="9">The sequence shown here is derived from an EMBL/GenBank/DDBJ whole genome shotgun (WGS) entry which is preliminary data.</text>
</comment>
<keyword evidence="5 6" id="KW-0804">Transcription</keyword>
<proteinExistence type="inferred from homology"/>
<keyword evidence="3 6" id="KW-0694">RNA-binding</keyword>
<evidence type="ECO:0000256" key="6">
    <source>
        <dbReference type="HAMAP-Rule" id="MF_00073"/>
    </source>
</evidence>
<dbReference type="GO" id="GO:0031564">
    <property type="term" value="P:transcription antitermination"/>
    <property type="evidence" value="ECO:0007669"/>
    <property type="project" value="UniProtKB-KW"/>
</dbReference>
<dbReference type="AlphaFoldDB" id="A0A255HBH6"/>
<evidence type="ECO:0000256" key="1">
    <source>
        <dbReference type="ARBA" id="ARBA00005952"/>
    </source>
</evidence>
<dbReference type="PANTHER" id="PTHR11078:SF3">
    <property type="entry name" value="ANTITERMINATION NUSB DOMAIN-CONTAINING PROTEIN"/>
    <property type="match status" value="1"/>
</dbReference>
<evidence type="ECO:0000313" key="10">
    <source>
        <dbReference type="Proteomes" id="UP000216311"/>
    </source>
</evidence>
<gene>
    <name evidence="6 9" type="primary">nusB</name>
    <name evidence="9" type="ORF">CGZ93_04055</name>
</gene>
<name>A0A255HBH6_9ACTN</name>